<dbReference type="Gramene" id="ONK81097">
    <property type="protein sequence ID" value="ONK81097"/>
    <property type="gene ID" value="A4U43_C01F25250"/>
</dbReference>
<evidence type="ECO:0000313" key="2">
    <source>
        <dbReference type="Proteomes" id="UP000243459"/>
    </source>
</evidence>
<organism evidence="1 2">
    <name type="scientific">Asparagus officinalis</name>
    <name type="common">Garden asparagus</name>
    <dbReference type="NCBI Taxonomy" id="4686"/>
    <lineage>
        <taxon>Eukaryota</taxon>
        <taxon>Viridiplantae</taxon>
        <taxon>Streptophyta</taxon>
        <taxon>Embryophyta</taxon>
        <taxon>Tracheophyta</taxon>
        <taxon>Spermatophyta</taxon>
        <taxon>Magnoliopsida</taxon>
        <taxon>Liliopsida</taxon>
        <taxon>Asparagales</taxon>
        <taxon>Asparagaceae</taxon>
        <taxon>Asparagoideae</taxon>
        <taxon>Asparagus</taxon>
    </lineage>
</organism>
<name>A0A5P1FUJ0_ASPOF</name>
<dbReference type="EMBL" id="CM007381">
    <property type="protein sequence ID" value="ONK81097.1"/>
    <property type="molecule type" value="Genomic_DNA"/>
</dbReference>
<keyword evidence="2" id="KW-1185">Reference proteome</keyword>
<sequence length="130" mass="15107">MSLLAGEVFHFTFEVQETDDAILNELLEETSSIAHIEQDNELIDDLHDESCEDCRLDDMLMDINGHECSGSSSTGLMMSVDEEFGWEEEMGAWWTDEDERVIMCRLDHNDCQEFHCGESCMEQWYAPLWQ</sequence>
<protein>
    <submittedName>
        <fullName evidence="1">Uncharacterized protein</fullName>
    </submittedName>
</protein>
<proteinExistence type="predicted"/>
<dbReference type="AlphaFoldDB" id="A0A5P1FUJ0"/>
<dbReference type="Proteomes" id="UP000243459">
    <property type="component" value="Chromosome 1"/>
</dbReference>
<accession>A0A5P1FUJ0</accession>
<gene>
    <name evidence="1" type="ORF">A4U43_C01F25250</name>
</gene>
<reference evidence="2" key="1">
    <citation type="journal article" date="2017" name="Nat. Commun.">
        <title>The asparagus genome sheds light on the origin and evolution of a young Y chromosome.</title>
        <authorList>
            <person name="Harkess A."/>
            <person name="Zhou J."/>
            <person name="Xu C."/>
            <person name="Bowers J.E."/>
            <person name="Van der Hulst R."/>
            <person name="Ayyampalayam S."/>
            <person name="Mercati F."/>
            <person name="Riccardi P."/>
            <person name="McKain M.R."/>
            <person name="Kakrana A."/>
            <person name="Tang H."/>
            <person name="Ray J."/>
            <person name="Groenendijk J."/>
            <person name="Arikit S."/>
            <person name="Mathioni S.M."/>
            <person name="Nakano M."/>
            <person name="Shan H."/>
            <person name="Telgmann-Rauber A."/>
            <person name="Kanno A."/>
            <person name="Yue Z."/>
            <person name="Chen H."/>
            <person name="Li W."/>
            <person name="Chen Y."/>
            <person name="Xu X."/>
            <person name="Zhang Y."/>
            <person name="Luo S."/>
            <person name="Chen H."/>
            <person name="Gao J."/>
            <person name="Mao Z."/>
            <person name="Pires J.C."/>
            <person name="Luo M."/>
            <person name="Kudrna D."/>
            <person name="Wing R.A."/>
            <person name="Meyers B.C."/>
            <person name="Yi K."/>
            <person name="Kong H."/>
            <person name="Lavrijsen P."/>
            <person name="Sunseri F."/>
            <person name="Falavigna A."/>
            <person name="Ye Y."/>
            <person name="Leebens-Mack J.H."/>
            <person name="Chen G."/>
        </authorList>
    </citation>
    <scope>NUCLEOTIDE SEQUENCE [LARGE SCALE GENOMIC DNA]</scope>
    <source>
        <strain evidence="2">cv. DH0086</strain>
    </source>
</reference>
<evidence type="ECO:0000313" key="1">
    <source>
        <dbReference type="EMBL" id="ONK81097.1"/>
    </source>
</evidence>